<dbReference type="eggNOG" id="COG3511">
    <property type="taxonomic scope" value="Bacteria"/>
</dbReference>
<dbReference type="Proteomes" id="UP000017148">
    <property type="component" value="Unassembled WGS sequence"/>
</dbReference>
<dbReference type="InterPro" id="IPR000421">
    <property type="entry name" value="FA58C"/>
</dbReference>
<feature type="domain" description="F5/8 type C" evidence="7">
    <location>
        <begin position="633"/>
        <end position="784"/>
    </location>
</feature>
<dbReference type="InterPro" id="IPR036852">
    <property type="entry name" value="Peptidase_S8/S53_dom_sf"/>
</dbReference>
<organism evidence="8 9">
    <name type="scientific">Chitinivibrio alkaliphilus ACht1</name>
    <dbReference type="NCBI Taxonomy" id="1313304"/>
    <lineage>
        <taxon>Bacteria</taxon>
        <taxon>Pseudomonadati</taxon>
        <taxon>Fibrobacterota</taxon>
        <taxon>Chitinivibrionia</taxon>
        <taxon>Chitinivibrionales</taxon>
        <taxon>Chitinivibrionaceae</taxon>
        <taxon>Chitinivibrio</taxon>
    </lineage>
</organism>
<dbReference type="PROSITE" id="PS50022">
    <property type="entry name" value="FA58C_3"/>
    <property type="match status" value="1"/>
</dbReference>
<dbReference type="Pfam" id="PF00082">
    <property type="entry name" value="Peptidase_S8"/>
    <property type="match status" value="1"/>
</dbReference>
<dbReference type="RefSeq" id="WP_022636043.1">
    <property type="nucleotide sequence ID" value="NZ_ASJR01000003.1"/>
</dbReference>
<dbReference type="InterPro" id="IPR034073">
    <property type="entry name" value="Subtilisin_DY-like_dom"/>
</dbReference>
<dbReference type="CDD" id="cd04843">
    <property type="entry name" value="Peptidases_S8_11"/>
    <property type="match status" value="1"/>
</dbReference>
<evidence type="ECO:0000256" key="1">
    <source>
        <dbReference type="ARBA" id="ARBA00011073"/>
    </source>
</evidence>
<keyword evidence="2 8" id="KW-0645">Protease</keyword>
<dbReference type="Gene3D" id="3.40.50.200">
    <property type="entry name" value="Peptidase S8/S53 domain"/>
    <property type="match status" value="1"/>
</dbReference>
<dbReference type="Gene3D" id="2.60.120.260">
    <property type="entry name" value="Galactose-binding domain-like"/>
    <property type="match status" value="1"/>
</dbReference>
<dbReference type="STRING" id="1313304.CALK_0507"/>
<evidence type="ECO:0000256" key="3">
    <source>
        <dbReference type="ARBA" id="ARBA00022801"/>
    </source>
</evidence>
<name>U7D7T5_9BACT</name>
<dbReference type="InterPro" id="IPR008979">
    <property type="entry name" value="Galactose-bd-like_sf"/>
</dbReference>
<dbReference type="PRINTS" id="PR00723">
    <property type="entry name" value="SUBTILISIN"/>
</dbReference>
<keyword evidence="6" id="KW-0732">Signal</keyword>
<evidence type="ECO:0000259" key="7">
    <source>
        <dbReference type="PROSITE" id="PS50022"/>
    </source>
</evidence>
<proteinExistence type="inferred from homology"/>
<dbReference type="InterPro" id="IPR050131">
    <property type="entry name" value="Peptidase_S8_subtilisin-like"/>
</dbReference>
<dbReference type="Pfam" id="PF18998">
    <property type="entry name" value="Flg_new_2"/>
    <property type="match status" value="1"/>
</dbReference>
<dbReference type="GO" id="GO:0004252">
    <property type="term" value="F:serine-type endopeptidase activity"/>
    <property type="evidence" value="ECO:0007669"/>
    <property type="project" value="InterPro"/>
</dbReference>
<protein>
    <submittedName>
        <fullName evidence="8">Serine protease</fullName>
    </submittedName>
</protein>
<keyword evidence="3" id="KW-0378">Hydrolase</keyword>
<sequence>MFKFLLTLAWVSSIAYSGTLSGQNSLTPGVDAYRLLVKFSPDYVWDVDEDKIYFSRLRTISPEKNTFIDSFSYDQAVRYTPQEQEIMRRGETPPPAQNRVDLSFFRGMVYVREAEELTPEEVLDLAEEFEQLSFVEYTALEPVDPPPPPAIESPQNIPDFTWRQFYRKYNHGNDTIGINIDYAWNRGIYGQGVRVADIEWGFDYDHVDLAADNFVELISTTDNSNDDHGTAVAGVMVAHDNGFGVTGMVHEVDTFYGISEIRHGRVTGITEGLRRLRAGDVFLYEMQTGGQGGEFVPADYNQAVWDITQEASDAGVIIVAAAGNGGENLDDPFYNSYNARGDNGAIIVGAGTIQGRNRAGFSTYGSRVNLQGWGDWSVMTTGYGALHNGGPHATYTGSFSGTSSATPIVASAVVAVQSFAKNELDLLLTPQEMRELLIETGTAQGSGWGAENIVPQPNVQAAIEWLENEHGTLPRYTLHATAENGTVDMDPQKSRYDSGSVVTLTAEADEGYTFTEWTGDLSGDESPTTLVVNDNKHVEAHFSYTGEELSLETTMQDRMFATETSHTIQWSSTNIDDSIHLILIHPTGTLDTIETDLSPNQEYEWDIDKKLPTATGYRLSITSANSADTSQKFSLIQTTLAEDMVLIDQETISIESVSSEETHGEQAYATNLLDMSTATRWHTAWLDSSTGEWFDPAPSHPHTIVFDLDTLYGATGFAHTPRLDESTNSLIHEYLLEGSTDGTAWDTISVGAFDWSEKRDIVTVGFPRTPARYIRFTTRSTYEGSNNPGYASGLQMNFFADPSWEDPTPVVHENRPKEGILFSQGTVHLTLDEPVKIHITSVTGRRIAEIASPGTATLNLREKNIPAGVYLFRIMTDAGIIQTQQIRLP</sequence>
<dbReference type="SUPFAM" id="SSF52743">
    <property type="entry name" value="Subtilisin-like"/>
    <property type="match status" value="1"/>
</dbReference>
<evidence type="ECO:0000313" key="9">
    <source>
        <dbReference type="Proteomes" id="UP000017148"/>
    </source>
</evidence>
<dbReference type="Pfam" id="PF00754">
    <property type="entry name" value="F5_F8_type_C"/>
    <property type="match status" value="1"/>
</dbReference>
<dbReference type="AlphaFoldDB" id="U7D7T5"/>
<evidence type="ECO:0000256" key="2">
    <source>
        <dbReference type="ARBA" id="ARBA00022670"/>
    </source>
</evidence>
<dbReference type="InterPro" id="IPR015500">
    <property type="entry name" value="Peptidase_S8_subtilisin-rel"/>
</dbReference>
<dbReference type="eggNOG" id="COG1404">
    <property type="taxonomic scope" value="Bacteria"/>
</dbReference>
<comment type="similarity">
    <text evidence="1 5">Belongs to the peptidase S8 family.</text>
</comment>
<dbReference type="InterPro" id="IPR044060">
    <property type="entry name" value="Bacterial_rp_domain"/>
</dbReference>
<dbReference type="GO" id="GO:0006508">
    <property type="term" value="P:proteolysis"/>
    <property type="evidence" value="ECO:0007669"/>
    <property type="project" value="UniProtKB-KW"/>
</dbReference>
<feature type="chain" id="PRO_5004679005" evidence="6">
    <location>
        <begin position="18"/>
        <end position="889"/>
    </location>
</feature>
<dbReference type="PANTHER" id="PTHR43806">
    <property type="entry name" value="PEPTIDASE S8"/>
    <property type="match status" value="1"/>
</dbReference>
<comment type="caution">
    <text evidence="8">The sequence shown here is derived from an EMBL/GenBank/DDBJ whole genome shotgun (WGS) entry which is preliminary data.</text>
</comment>
<evidence type="ECO:0000256" key="6">
    <source>
        <dbReference type="SAM" id="SignalP"/>
    </source>
</evidence>
<evidence type="ECO:0000256" key="5">
    <source>
        <dbReference type="PROSITE-ProRule" id="PRU01240"/>
    </source>
</evidence>
<accession>U7D7T5</accession>
<dbReference type="EMBL" id="ASJR01000003">
    <property type="protein sequence ID" value="ERP39015.1"/>
    <property type="molecule type" value="Genomic_DNA"/>
</dbReference>
<gene>
    <name evidence="8" type="ORF">CALK_0507</name>
</gene>
<feature type="signal peptide" evidence="6">
    <location>
        <begin position="1"/>
        <end position="17"/>
    </location>
</feature>
<dbReference type="PROSITE" id="PS51892">
    <property type="entry name" value="SUBTILASE"/>
    <property type="match status" value="1"/>
</dbReference>
<dbReference type="PANTHER" id="PTHR43806:SF11">
    <property type="entry name" value="CEREVISIN-RELATED"/>
    <property type="match status" value="1"/>
</dbReference>
<dbReference type="InterPro" id="IPR000209">
    <property type="entry name" value="Peptidase_S8/S53_dom"/>
</dbReference>
<comment type="caution">
    <text evidence="5">Lacks conserved residue(s) required for the propagation of feature annotation.</text>
</comment>
<keyword evidence="4" id="KW-0720">Serine protease</keyword>
<dbReference type="SUPFAM" id="SSF49785">
    <property type="entry name" value="Galactose-binding domain-like"/>
    <property type="match status" value="1"/>
</dbReference>
<reference evidence="8 9" key="1">
    <citation type="journal article" date="2013" name="Environ. Microbiol.">
        <title>Genome analysis of Chitinivibrio alkaliphilus gen. nov., sp. nov., a novel extremely haloalkaliphilic anaerobic chitinolytic bacterium from the candidate phylum Termite Group 3.</title>
        <authorList>
            <person name="Sorokin D.Y."/>
            <person name="Gumerov V.M."/>
            <person name="Rakitin A.L."/>
            <person name="Beletsky A.V."/>
            <person name="Damste J.S."/>
            <person name="Muyzer G."/>
            <person name="Mardanov A.V."/>
            <person name="Ravin N.V."/>
        </authorList>
    </citation>
    <scope>NUCLEOTIDE SEQUENCE [LARGE SCALE GENOMIC DNA]</scope>
    <source>
        <strain evidence="8 9">ACht1</strain>
    </source>
</reference>
<evidence type="ECO:0000256" key="4">
    <source>
        <dbReference type="ARBA" id="ARBA00022825"/>
    </source>
</evidence>
<evidence type="ECO:0000313" key="8">
    <source>
        <dbReference type="EMBL" id="ERP39015.1"/>
    </source>
</evidence>
<dbReference type="eggNOG" id="COG3266">
    <property type="taxonomic scope" value="Bacteria"/>
</dbReference>
<dbReference type="PATRIC" id="fig|1313304.3.peg.487"/>
<keyword evidence="9" id="KW-1185">Reference proteome</keyword>
<dbReference type="OrthoDB" id="9798386at2"/>